<comment type="similarity">
    <text evidence="1">Belongs to the cyclin-dependent kinase 5 activator family.</text>
</comment>
<dbReference type="GO" id="GO:0004709">
    <property type="term" value="F:MAP kinase kinase kinase activity"/>
    <property type="evidence" value="ECO:0007669"/>
    <property type="project" value="TreeGrafter"/>
</dbReference>
<reference evidence="10" key="1">
    <citation type="submission" date="2025-08" db="UniProtKB">
        <authorList>
            <consortium name="RefSeq"/>
        </authorList>
    </citation>
    <scope>IDENTIFICATION</scope>
    <source>
        <tissue evidence="10">White muscle</tissue>
    </source>
</reference>
<feature type="compositionally biased region" description="Polar residues" evidence="7">
    <location>
        <begin position="427"/>
        <end position="438"/>
    </location>
</feature>
<evidence type="ECO:0000256" key="6">
    <source>
        <dbReference type="SAM" id="Coils"/>
    </source>
</evidence>
<dbReference type="GO" id="GO:0005737">
    <property type="term" value="C:cytoplasm"/>
    <property type="evidence" value="ECO:0007669"/>
    <property type="project" value="TreeGrafter"/>
</dbReference>
<evidence type="ECO:0000256" key="1">
    <source>
        <dbReference type="ARBA" id="ARBA00010175"/>
    </source>
</evidence>
<dbReference type="Gene3D" id="3.30.200.20">
    <property type="entry name" value="Phosphorylase Kinase, domain 1"/>
    <property type="match status" value="1"/>
</dbReference>
<dbReference type="SMART" id="SM00220">
    <property type="entry name" value="S_TKc"/>
    <property type="match status" value="1"/>
</dbReference>
<dbReference type="Proteomes" id="UP000808372">
    <property type="component" value="Chromosome 25"/>
</dbReference>
<dbReference type="InterPro" id="IPR051681">
    <property type="entry name" value="Ser/Thr_Kinases-Pseudokinases"/>
</dbReference>
<evidence type="ECO:0000313" key="10">
    <source>
        <dbReference type="RefSeq" id="XP_038819602.1"/>
    </source>
</evidence>
<proteinExistence type="inferred from homology"/>
<dbReference type="InterPro" id="IPR008271">
    <property type="entry name" value="Ser/Thr_kinase_AS"/>
</dbReference>
<keyword evidence="3" id="KW-0547">Nucleotide-binding</keyword>
<dbReference type="InterPro" id="IPR011009">
    <property type="entry name" value="Kinase-like_dom_sf"/>
</dbReference>
<protein>
    <submittedName>
        <fullName evidence="10">Mitogen-activated protein kinase kinase kinase 21-like isoform X1</fullName>
    </submittedName>
</protein>
<dbReference type="SUPFAM" id="SSF47954">
    <property type="entry name" value="Cyclin-like"/>
    <property type="match status" value="1"/>
</dbReference>
<keyword evidence="2" id="KW-0808">Transferase</keyword>
<name>A0A8U0P795_SALNM</name>
<evidence type="ECO:0000313" key="9">
    <source>
        <dbReference type="Proteomes" id="UP000808372"/>
    </source>
</evidence>
<dbReference type="PROSITE" id="PS50011">
    <property type="entry name" value="PROTEIN_KINASE_DOM"/>
    <property type="match status" value="1"/>
</dbReference>
<dbReference type="PANTHER" id="PTHR44329:SF288">
    <property type="entry name" value="MITOGEN-ACTIVATED PROTEIN KINASE KINASE KINASE 20"/>
    <property type="match status" value="1"/>
</dbReference>
<dbReference type="Pfam" id="PF00069">
    <property type="entry name" value="Pkinase"/>
    <property type="match status" value="1"/>
</dbReference>
<dbReference type="GO" id="GO:0016533">
    <property type="term" value="C:protein kinase 5 complex"/>
    <property type="evidence" value="ECO:0007669"/>
    <property type="project" value="InterPro"/>
</dbReference>
<feature type="coiled-coil region" evidence="6">
    <location>
        <begin position="312"/>
        <end position="353"/>
    </location>
</feature>
<dbReference type="GeneID" id="120020183"/>
<dbReference type="FunFam" id="3.30.200.20:FF:000220">
    <property type="entry name" value="mitogen-activated protein kinase kinase kinase 20 isoform X1"/>
    <property type="match status" value="1"/>
</dbReference>
<dbReference type="InterPro" id="IPR036915">
    <property type="entry name" value="Cyclin-like_sf"/>
</dbReference>
<evidence type="ECO:0000256" key="5">
    <source>
        <dbReference type="ARBA" id="ARBA00022840"/>
    </source>
</evidence>
<keyword evidence="9" id="KW-1185">Reference proteome</keyword>
<dbReference type="Gene3D" id="1.10.510.10">
    <property type="entry name" value="Transferase(Phosphotransferase) domain 1"/>
    <property type="match status" value="1"/>
</dbReference>
<sequence length="685" mass="78164">MSSLSSSFVQIKHEDLRFYENCGGGSFGSVYRAHWISQDKEVAVKKLLKIETEAEILSSLSHKNIIQFYGAVLESPNYGIVTEYAGGGSLYEYLSSEQSEEMDMEQIMTWAMEIAKGMHYLHSEAPVKVIHRDLKSRNVVLTADKVLKICDFGASKFQSHTTHMTVVGTFPWMAPEVIQSLPVSETCDTYSYGVVCVREGRHLIFSTSSVFFQENMSCIIVCVCYQVLWEMLTREVPFKGFEGLQVAWLVVEKQERLTIPTSCPPSFADLMKKCWQAEPKERPVFKQVLGTLETMSKDSRLPEQCNSFLHNKDQWRCEIDATLERLRRLERDLSSKEKELEERELRLRLWEERLMERSNVTPALLTMGSAMSISLREKAVLFKDGPDTVGHLMEVQTGKSAKDKTLKRYSPWRRIVKKKGSKKVQAHENTNQNNIAHLSNENLEKSQSFSNLSTLILEKSQSCDKLSTQDQSTPAISNSSNNAASSVEKFPLCNSNTAPDTPQMVTVQDLDTPRRLVMVHATTGELLRCLGEFLCRRCHRLQDMSSMDPVLWLRVVDRYLLDNCYQNQSCINPATVVFLYMLCREAVSSELATLHELHAVLLTCFYTTCSYMGNEIAYPLKPFLVDTCGQTFWIRCMSITKLMSDKMLQMNTDPNFFSQVFADLKNESQKEEKKSRLLSGVYSTQ</sequence>
<accession>A0A8U0P795</accession>
<dbReference type="KEGG" id="snh:120020183"/>
<keyword evidence="4" id="KW-0418">Kinase</keyword>
<keyword evidence="5" id="KW-0067">ATP-binding</keyword>
<dbReference type="GO" id="GO:0061575">
    <property type="term" value="F:cyclin-dependent protein serine/threonine kinase activator activity"/>
    <property type="evidence" value="ECO:0007669"/>
    <property type="project" value="InterPro"/>
</dbReference>
<gene>
    <name evidence="10" type="primary">LOC120020183</name>
</gene>
<dbReference type="RefSeq" id="XP_038819602.1">
    <property type="nucleotide sequence ID" value="XM_038963674.1"/>
</dbReference>
<evidence type="ECO:0000256" key="4">
    <source>
        <dbReference type="ARBA" id="ARBA00022777"/>
    </source>
</evidence>
<evidence type="ECO:0000256" key="2">
    <source>
        <dbReference type="ARBA" id="ARBA00022679"/>
    </source>
</evidence>
<evidence type="ECO:0000256" key="7">
    <source>
        <dbReference type="SAM" id="MobiDB-lite"/>
    </source>
</evidence>
<dbReference type="AlphaFoldDB" id="A0A8U0P795"/>
<dbReference type="Pfam" id="PF03261">
    <property type="entry name" value="CDK5_activator"/>
    <property type="match status" value="1"/>
</dbReference>
<organism evidence="9 10">
    <name type="scientific">Salvelinus namaycush</name>
    <name type="common">Lake trout</name>
    <name type="synonym">Salmo namaycush</name>
    <dbReference type="NCBI Taxonomy" id="8040"/>
    <lineage>
        <taxon>Eukaryota</taxon>
        <taxon>Metazoa</taxon>
        <taxon>Chordata</taxon>
        <taxon>Craniata</taxon>
        <taxon>Vertebrata</taxon>
        <taxon>Euteleostomi</taxon>
        <taxon>Actinopterygii</taxon>
        <taxon>Neopterygii</taxon>
        <taxon>Teleostei</taxon>
        <taxon>Protacanthopterygii</taxon>
        <taxon>Salmoniformes</taxon>
        <taxon>Salmonidae</taxon>
        <taxon>Salmoninae</taxon>
        <taxon>Salvelinus</taxon>
    </lineage>
</organism>
<dbReference type="InterPro" id="IPR004944">
    <property type="entry name" value="CDK5_activator"/>
</dbReference>
<dbReference type="Gene3D" id="1.10.472.10">
    <property type="entry name" value="Cyclin-like"/>
    <property type="match status" value="1"/>
</dbReference>
<dbReference type="InterPro" id="IPR000719">
    <property type="entry name" value="Prot_kinase_dom"/>
</dbReference>
<feature type="region of interest" description="Disordered" evidence="7">
    <location>
        <begin position="417"/>
        <end position="438"/>
    </location>
</feature>
<keyword evidence="6" id="KW-0175">Coiled coil</keyword>
<evidence type="ECO:0000259" key="8">
    <source>
        <dbReference type="PROSITE" id="PS50011"/>
    </source>
</evidence>
<dbReference type="SUPFAM" id="SSF56112">
    <property type="entry name" value="Protein kinase-like (PK-like)"/>
    <property type="match status" value="1"/>
</dbReference>
<dbReference type="GO" id="GO:0005524">
    <property type="term" value="F:ATP binding"/>
    <property type="evidence" value="ECO:0007669"/>
    <property type="project" value="UniProtKB-KW"/>
</dbReference>
<evidence type="ECO:0000256" key="3">
    <source>
        <dbReference type="ARBA" id="ARBA00022741"/>
    </source>
</evidence>
<dbReference type="PROSITE" id="PS00108">
    <property type="entry name" value="PROTEIN_KINASE_ST"/>
    <property type="match status" value="1"/>
</dbReference>
<feature type="domain" description="Protein kinase" evidence="8">
    <location>
        <begin position="16"/>
        <end position="309"/>
    </location>
</feature>
<dbReference type="PANTHER" id="PTHR44329">
    <property type="entry name" value="SERINE/THREONINE-PROTEIN KINASE TNNI3K-RELATED"/>
    <property type="match status" value="1"/>
</dbReference>